<gene>
    <name evidence="2" type="ORF">BkAM31D_06235</name>
</gene>
<dbReference type="EMBL" id="CP020814">
    <property type="protein sequence ID" value="ARK29486.1"/>
    <property type="molecule type" value="Genomic_DNA"/>
</dbReference>
<protein>
    <recommendedName>
        <fullName evidence="4">Z-ring formation inhibitor MciZ</fullName>
    </recommendedName>
</protein>
<reference evidence="2 3" key="1">
    <citation type="submission" date="2017-04" db="EMBL/GenBank/DDBJ databases">
        <title>Bacillus krulwichiae AM31D Genome sequencing and assembly.</title>
        <authorList>
            <person name="Krulwich T.A."/>
            <person name="Anastor L."/>
            <person name="Ehrlich R."/>
            <person name="Ehrlich G.D."/>
            <person name="Janto B."/>
        </authorList>
    </citation>
    <scope>NUCLEOTIDE SEQUENCE [LARGE SCALE GENOMIC DNA]</scope>
    <source>
        <strain evidence="2 3">AM31D</strain>
    </source>
</reference>
<sequence length="68" mass="7602">MKIYVHNQGVIMAGKAWEIKAKLKQAQKSYHLVEDWVHAVQNHPSAKRIASATAEKNSGSSSYLRPIV</sequence>
<evidence type="ECO:0000313" key="3">
    <source>
        <dbReference type="Proteomes" id="UP000193006"/>
    </source>
</evidence>
<evidence type="ECO:0008006" key="4">
    <source>
        <dbReference type="Google" id="ProtNLM"/>
    </source>
</evidence>
<accession>A0A1X9M7U6</accession>
<dbReference type="InterPro" id="IPR025177">
    <property type="entry name" value="MciZ"/>
</dbReference>
<feature type="compositionally biased region" description="Polar residues" evidence="1">
    <location>
        <begin position="54"/>
        <end position="68"/>
    </location>
</feature>
<dbReference type="Proteomes" id="UP000193006">
    <property type="component" value="Chromosome"/>
</dbReference>
<dbReference type="KEGG" id="bkw:BkAM31D_06235"/>
<feature type="region of interest" description="Disordered" evidence="1">
    <location>
        <begin position="49"/>
        <end position="68"/>
    </location>
</feature>
<keyword evidence="3" id="KW-1185">Reference proteome</keyword>
<name>A0A1X9M7U6_9BACI</name>
<dbReference type="STRING" id="199441.BkAM31D_06235"/>
<evidence type="ECO:0000256" key="1">
    <source>
        <dbReference type="SAM" id="MobiDB-lite"/>
    </source>
</evidence>
<dbReference type="Pfam" id="PF13072">
    <property type="entry name" value="MciZ"/>
    <property type="match status" value="1"/>
</dbReference>
<evidence type="ECO:0000313" key="2">
    <source>
        <dbReference type="EMBL" id="ARK29486.1"/>
    </source>
</evidence>
<organism evidence="2 3">
    <name type="scientific">Halalkalibacter krulwichiae</name>
    <dbReference type="NCBI Taxonomy" id="199441"/>
    <lineage>
        <taxon>Bacteria</taxon>
        <taxon>Bacillati</taxon>
        <taxon>Bacillota</taxon>
        <taxon>Bacilli</taxon>
        <taxon>Bacillales</taxon>
        <taxon>Bacillaceae</taxon>
        <taxon>Halalkalibacter</taxon>
    </lineage>
</organism>
<proteinExistence type="predicted"/>
<dbReference type="AlphaFoldDB" id="A0A1X9M7U6"/>